<dbReference type="EMBL" id="AZIL01000936">
    <property type="protein sequence ID" value="EWM25356.1"/>
    <property type="molecule type" value="Genomic_DNA"/>
</dbReference>
<evidence type="ECO:0000313" key="6">
    <source>
        <dbReference type="EMBL" id="EWM25356.1"/>
    </source>
</evidence>
<evidence type="ECO:0000313" key="7">
    <source>
        <dbReference type="Proteomes" id="UP000019335"/>
    </source>
</evidence>
<organism evidence="6 7">
    <name type="scientific">Nannochloropsis gaditana</name>
    <dbReference type="NCBI Taxonomy" id="72520"/>
    <lineage>
        <taxon>Eukaryota</taxon>
        <taxon>Sar</taxon>
        <taxon>Stramenopiles</taxon>
        <taxon>Ochrophyta</taxon>
        <taxon>Eustigmatophyceae</taxon>
        <taxon>Eustigmatales</taxon>
        <taxon>Monodopsidaceae</taxon>
        <taxon>Nannochloropsis</taxon>
    </lineage>
</organism>
<keyword evidence="4 5" id="KW-0472">Membrane</keyword>
<accession>W7TXH2</accession>
<proteinExistence type="predicted"/>
<dbReference type="Pfam" id="PF02466">
    <property type="entry name" value="Tim17"/>
    <property type="match status" value="1"/>
</dbReference>
<dbReference type="GO" id="GO:0005744">
    <property type="term" value="C:TIM23 mitochondrial import inner membrane translocase complex"/>
    <property type="evidence" value="ECO:0007669"/>
    <property type="project" value="TreeGrafter"/>
</dbReference>
<comment type="caution">
    <text evidence="6">The sequence shown here is derived from an EMBL/GenBank/DDBJ whole genome shotgun (WGS) entry which is preliminary data.</text>
</comment>
<feature type="transmembrane region" description="Helical" evidence="5">
    <location>
        <begin position="231"/>
        <end position="249"/>
    </location>
</feature>
<sequence length="259" mass="28149">MWGSLPLRRVFFASGFTCTLKHDKTTYNKWTLKNCQDQAVALAIQLCPSLSRKISHLFLLSQSSPGMVDNNTSSSYSASDDNLPKIDLFGGGNVDLRTVAPLYGVASEEEPDYLDYDIKGRGTVERMFLYSGSSYLTGILTGGILGGRRGWKTAPSPRFWLRLNSVMNGAGKLGSKWGNNAGVFALMYSLSESLLDHFETDKVLGGHQAVNPVLSGAISGLLYKSTAAPRTAALASVLGGFGAGMFYVIRGQLDRFFYR</sequence>
<dbReference type="InterPro" id="IPR045238">
    <property type="entry name" value="Tim23-like"/>
</dbReference>
<protein>
    <submittedName>
        <fullName evidence="6">Mitochondrial import inner membrane translocase subunit tim23</fullName>
    </submittedName>
</protein>
<evidence type="ECO:0000256" key="5">
    <source>
        <dbReference type="SAM" id="Phobius"/>
    </source>
</evidence>
<comment type="subcellular location">
    <subcellularLocation>
        <location evidence="1">Membrane</location>
        <topology evidence="1">Multi-pass membrane protein</topology>
    </subcellularLocation>
</comment>
<dbReference type="GO" id="GO:0008320">
    <property type="term" value="F:protein transmembrane transporter activity"/>
    <property type="evidence" value="ECO:0007669"/>
    <property type="project" value="TreeGrafter"/>
</dbReference>
<evidence type="ECO:0000256" key="2">
    <source>
        <dbReference type="ARBA" id="ARBA00022692"/>
    </source>
</evidence>
<dbReference type="PANTHER" id="PTHR15371:SF0">
    <property type="entry name" value="SD19278P"/>
    <property type="match status" value="1"/>
</dbReference>
<evidence type="ECO:0000256" key="3">
    <source>
        <dbReference type="ARBA" id="ARBA00022989"/>
    </source>
</evidence>
<evidence type="ECO:0000256" key="1">
    <source>
        <dbReference type="ARBA" id="ARBA00004141"/>
    </source>
</evidence>
<keyword evidence="2 5" id="KW-0812">Transmembrane</keyword>
<gene>
    <name evidence="6" type="primary">TIM23</name>
    <name evidence="6" type="ORF">Naga_100005g34</name>
</gene>
<reference evidence="6 7" key="1">
    <citation type="journal article" date="2014" name="Mol. Plant">
        <title>Chromosome Scale Genome Assembly and Transcriptome Profiling of Nannochloropsis gaditana in Nitrogen Depletion.</title>
        <authorList>
            <person name="Corteggiani Carpinelli E."/>
            <person name="Telatin A."/>
            <person name="Vitulo N."/>
            <person name="Forcato C."/>
            <person name="D'Angelo M."/>
            <person name="Schiavon R."/>
            <person name="Vezzi A."/>
            <person name="Giacometti G.M."/>
            <person name="Morosinotto T."/>
            <person name="Valle G."/>
        </authorList>
    </citation>
    <scope>NUCLEOTIDE SEQUENCE [LARGE SCALE GENOMIC DNA]</scope>
    <source>
        <strain evidence="6 7">B-31</strain>
    </source>
</reference>
<evidence type="ECO:0000256" key="4">
    <source>
        <dbReference type="ARBA" id="ARBA00023136"/>
    </source>
</evidence>
<keyword evidence="3 5" id="KW-1133">Transmembrane helix</keyword>
<dbReference type="AlphaFoldDB" id="W7TXH2"/>
<dbReference type="Proteomes" id="UP000019335">
    <property type="component" value="Chromosome 11"/>
</dbReference>
<name>W7TXH2_9STRA</name>
<keyword evidence="7" id="KW-1185">Reference proteome</keyword>
<dbReference type="PANTHER" id="PTHR15371">
    <property type="entry name" value="TIM23"/>
    <property type="match status" value="1"/>
</dbReference>
<dbReference type="GO" id="GO:0030150">
    <property type="term" value="P:protein import into mitochondrial matrix"/>
    <property type="evidence" value="ECO:0007669"/>
    <property type="project" value="TreeGrafter"/>
</dbReference>
<dbReference type="OrthoDB" id="159299at2759"/>